<feature type="binding site" evidence="1">
    <location>
        <position position="76"/>
    </location>
    <ligand>
        <name>Mg(2+)</name>
        <dbReference type="ChEBI" id="CHEBI:18420"/>
        <label>1</label>
    </ligand>
</feature>
<dbReference type="RefSeq" id="WP_200242666.1">
    <property type="nucleotide sequence ID" value="NZ_NRRY01000012.1"/>
</dbReference>
<keyword evidence="1" id="KW-0460">Magnesium</keyword>
<feature type="binding site" evidence="1">
    <location>
        <position position="261"/>
    </location>
    <ligand>
        <name>Mg(2+)</name>
        <dbReference type="ChEBI" id="CHEBI:18420"/>
        <label>1</label>
    </ligand>
</feature>
<dbReference type="GO" id="GO:0016787">
    <property type="term" value="F:hydrolase activity"/>
    <property type="evidence" value="ECO:0007669"/>
    <property type="project" value="UniProtKB-KW"/>
</dbReference>
<dbReference type="Proteomes" id="UP001138768">
    <property type="component" value="Unassembled WGS sequence"/>
</dbReference>
<evidence type="ECO:0000313" key="2">
    <source>
        <dbReference type="EMBL" id="MBK1618639.1"/>
    </source>
</evidence>
<proteinExistence type="predicted"/>
<sequence>MLVSGLRTEFLLLAENGSGDQIKRRAIGAYLGLAVGDALGATVEFMTPREIRDQFREHRDIKGGGWLRLRKGRVTDDTEMALALGDSILTAGKVDAQAAAEAFSNWMRSKPVDIGNTVRRGISHYRRTGEWESPESEFDAGNGACMRCLPVALATVGADVDDVAEANRRQAHVTHNNPTSDAGTLCVIRMVQAGLLGGTRKDLKLLADGLVAEDPIYAYDRKRIENPSGFIADTLRTVFQALFATDDLESALIDVVNRGGDADTTGAILGMIAGALYGPAALPARWVRTLDPEVRQHCLSQAQQLLKLAPLCSARAAAG</sequence>
<feature type="binding site" evidence="1">
    <location>
        <position position="264"/>
    </location>
    <ligand>
        <name>Mg(2+)</name>
        <dbReference type="ChEBI" id="CHEBI:18420"/>
        <label>1</label>
    </ligand>
</feature>
<dbReference type="InterPro" id="IPR036705">
    <property type="entry name" value="Ribosyl_crysJ1_sf"/>
</dbReference>
<keyword evidence="3" id="KW-1185">Reference proteome</keyword>
<organism evidence="2 3">
    <name type="scientific">Lamprobacter modestohalophilus</name>
    <dbReference type="NCBI Taxonomy" id="1064514"/>
    <lineage>
        <taxon>Bacteria</taxon>
        <taxon>Pseudomonadati</taxon>
        <taxon>Pseudomonadota</taxon>
        <taxon>Gammaproteobacteria</taxon>
        <taxon>Chromatiales</taxon>
        <taxon>Chromatiaceae</taxon>
        <taxon>Lamprobacter</taxon>
    </lineage>
</organism>
<gene>
    <name evidence="2" type="primary">draG</name>
    <name evidence="2" type="ORF">CKO42_09370</name>
</gene>
<dbReference type="AlphaFoldDB" id="A0A9X0W7Z9"/>
<dbReference type="SUPFAM" id="SSF101478">
    <property type="entry name" value="ADP-ribosylglycohydrolase"/>
    <property type="match status" value="1"/>
</dbReference>
<dbReference type="InterPro" id="IPR005502">
    <property type="entry name" value="Ribosyl_crysJ1"/>
</dbReference>
<keyword evidence="2" id="KW-0378">Hydrolase</keyword>
<dbReference type="InterPro" id="IPR013479">
    <property type="entry name" value="ADP-ribosyl_diN_reduct_hydro"/>
</dbReference>
<comment type="cofactor">
    <cofactor evidence="1">
        <name>Mg(2+)</name>
        <dbReference type="ChEBI" id="CHEBI:18420"/>
    </cofactor>
    <text evidence="1">Binds 2 magnesium ions per subunit.</text>
</comment>
<accession>A0A9X0W7Z9</accession>
<dbReference type="PANTHER" id="PTHR16222">
    <property type="entry name" value="ADP-RIBOSYLGLYCOHYDROLASE"/>
    <property type="match status" value="1"/>
</dbReference>
<protein>
    <submittedName>
        <fullName evidence="2">ADP-ribosyl-[dinitrogen reductase] hydrolase</fullName>
    </submittedName>
</protein>
<evidence type="ECO:0000256" key="1">
    <source>
        <dbReference type="PIRSR" id="PIRSR605502-1"/>
    </source>
</evidence>
<dbReference type="EMBL" id="NRRY01000012">
    <property type="protein sequence ID" value="MBK1618639.1"/>
    <property type="molecule type" value="Genomic_DNA"/>
</dbReference>
<name>A0A9X0W7Z9_9GAMM</name>
<dbReference type="NCBIfam" id="TIGR02662">
    <property type="entry name" value="dinitro_DRAG"/>
    <property type="match status" value="1"/>
</dbReference>
<dbReference type="Pfam" id="PF03747">
    <property type="entry name" value="ADP_ribosyl_GH"/>
    <property type="match status" value="1"/>
</dbReference>
<keyword evidence="1" id="KW-0479">Metal-binding</keyword>
<dbReference type="InterPro" id="IPR050792">
    <property type="entry name" value="ADP-ribosylglycohydrolase"/>
</dbReference>
<dbReference type="PANTHER" id="PTHR16222:SF12">
    <property type="entry name" value="ADP-RIBOSYLGLYCOHYDROLASE-RELATED"/>
    <property type="match status" value="1"/>
</dbReference>
<feature type="binding site" evidence="1">
    <location>
        <position position="77"/>
    </location>
    <ligand>
        <name>Mg(2+)</name>
        <dbReference type="ChEBI" id="CHEBI:18420"/>
        <label>1</label>
    </ligand>
</feature>
<feature type="binding site" evidence="1">
    <location>
        <position position="263"/>
    </location>
    <ligand>
        <name>Mg(2+)</name>
        <dbReference type="ChEBI" id="CHEBI:18420"/>
        <label>1</label>
    </ligand>
</feature>
<evidence type="ECO:0000313" key="3">
    <source>
        <dbReference type="Proteomes" id="UP001138768"/>
    </source>
</evidence>
<dbReference type="Gene3D" id="1.10.4080.10">
    <property type="entry name" value="ADP-ribosylation/Crystallin J1"/>
    <property type="match status" value="1"/>
</dbReference>
<feature type="binding site" evidence="1">
    <location>
        <position position="75"/>
    </location>
    <ligand>
        <name>Mg(2+)</name>
        <dbReference type="ChEBI" id="CHEBI:18420"/>
        <label>1</label>
    </ligand>
</feature>
<comment type="caution">
    <text evidence="2">The sequence shown here is derived from an EMBL/GenBank/DDBJ whole genome shotgun (WGS) entry which is preliminary data.</text>
</comment>
<dbReference type="GO" id="GO:0046872">
    <property type="term" value="F:metal ion binding"/>
    <property type="evidence" value="ECO:0007669"/>
    <property type="project" value="UniProtKB-KW"/>
</dbReference>
<reference evidence="2 3" key="1">
    <citation type="journal article" date="2020" name="Microorganisms">
        <title>Osmotic Adaptation and Compatible Solute Biosynthesis of Phototrophic Bacteria as Revealed from Genome Analyses.</title>
        <authorList>
            <person name="Imhoff J.F."/>
            <person name="Rahn T."/>
            <person name="Kunzel S."/>
            <person name="Keller A."/>
            <person name="Neulinger S.C."/>
        </authorList>
    </citation>
    <scope>NUCLEOTIDE SEQUENCE [LARGE SCALE GENOMIC DNA]</scope>
    <source>
        <strain evidence="2 3">DSM 25653</strain>
    </source>
</reference>